<keyword evidence="5" id="KW-0573">Peptidoglycan synthesis</keyword>
<dbReference type="GO" id="GO:0009002">
    <property type="term" value="F:serine-type D-Ala-D-Ala carboxypeptidase activity"/>
    <property type="evidence" value="ECO:0007669"/>
    <property type="project" value="InterPro"/>
</dbReference>
<dbReference type="SUPFAM" id="SSF56601">
    <property type="entry name" value="beta-lactamase/transpeptidase-like"/>
    <property type="match status" value="1"/>
</dbReference>
<keyword evidence="10" id="KW-1133">Transmembrane helix</keyword>
<protein>
    <submittedName>
        <fullName evidence="12">D-alanyl-D-alanine carboxypeptidase</fullName>
    </submittedName>
</protein>
<evidence type="ECO:0000256" key="2">
    <source>
        <dbReference type="ARBA" id="ARBA00022729"/>
    </source>
</evidence>
<dbReference type="GO" id="GO:0009252">
    <property type="term" value="P:peptidoglycan biosynthetic process"/>
    <property type="evidence" value="ECO:0007669"/>
    <property type="project" value="UniProtKB-KW"/>
</dbReference>
<evidence type="ECO:0000313" key="12">
    <source>
        <dbReference type="EMBL" id="TXK14926.1"/>
    </source>
</evidence>
<dbReference type="Gene3D" id="3.40.710.10">
    <property type="entry name" value="DD-peptidase/beta-lactamase superfamily"/>
    <property type="match status" value="1"/>
</dbReference>
<feature type="active site" description="Acyl-ester intermediate" evidence="7">
    <location>
        <position position="133"/>
    </location>
</feature>
<keyword evidence="13" id="KW-1185">Reference proteome</keyword>
<dbReference type="AlphaFoldDB" id="A0A5C8I608"/>
<dbReference type="EMBL" id="VRSX01000001">
    <property type="protein sequence ID" value="TXK14926.1"/>
    <property type="molecule type" value="Genomic_DNA"/>
</dbReference>
<keyword evidence="10" id="KW-0812">Transmembrane</keyword>
<keyword evidence="10" id="KW-0472">Membrane</keyword>
<evidence type="ECO:0000256" key="8">
    <source>
        <dbReference type="PIRSR" id="PIRSR618044-2"/>
    </source>
</evidence>
<keyword evidence="3" id="KW-0378">Hydrolase</keyword>
<evidence type="ECO:0000313" key="13">
    <source>
        <dbReference type="Proteomes" id="UP000321949"/>
    </source>
</evidence>
<keyword evidence="12" id="KW-0121">Carboxypeptidase</keyword>
<dbReference type="GO" id="GO:0008360">
    <property type="term" value="P:regulation of cell shape"/>
    <property type="evidence" value="ECO:0007669"/>
    <property type="project" value="UniProtKB-KW"/>
</dbReference>
<proteinExistence type="inferred from homology"/>
<accession>A0A5C8I608</accession>
<evidence type="ECO:0000256" key="1">
    <source>
        <dbReference type="ARBA" id="ARBA00007164"/>
    </source>
</evidence>
<evidence type="ECO:0000256" key="10">
    <source>
        <dbReference type="SAM" id="Phobius"/>
    </source>
</evidence>
<keyword evidence="2" id="KW-0732">Signal</keyword>
<dbReference type="Pfam" id="PF00768">
    <property type="entry name" value="Peptidase_S11"/>
    <property type="match status" value="1"/>
</dbReference>
<evidence type="ECO:0000256" key="3">
    <source>
        <dbReference type="ARBA" id="ARBA00022801"/>
    </source>
</evidence>
<dbReference type="InterPro" id="IPR012338">
    <property type="entry name" value="Beta-lactam/transpept-like"/>
</dbReference>
<feature type="domain" description="Peptidase S11 D-alanyl-D-alanine carboxypeptidase A N-terminal" evidence="11">
    <location>
        <begin position="115"/>
        <end position="312"/>
    </location>
</feature>
<evidence type="ECO:0000256" key="5">
    <source>
        <dbReference type="ARBA" id="ARBA00022984"/>
    </source>
</evidence>
<dbReference type="Proteomes" id="UP000321949">
    <property type="component" value="Unassembled WGS sequence"/>
</dbReference>
<name>A0A5C8I608_9MICO</name>
<keyword evidence="4" id="KW-0133">Cell shape</keyword>
<evidence type="ECO:0000256" key="7">
    <source>
        <dbReference type="PIRSR" id="PIRSR618044-1"/>
    </source>
</evidence>
<dbReference type="GO" id="GO:0071555">
    <property type="term" value="P:cell wall organization"/>
    <property type="evidence" value="ECO:0007669"/>
    <property type="project" value="UniProtKB-KW"/>
</dbReference>
<comment type="caution">
    <text evidence="12">The sequence shown here is derived from an EMBL/GenBank/DDBJ whole genome shotgun (WGS) entry which is preliminary data.</text>
</comment>
<comment type="similarity">
    <text evidence="1 9">Belongs to the peptidase S11 family.</text>
</comment>
<dbReference type="InterPro" id="IPR018044">
    <property type="entry name" value="Peptidase_S11"/>
</dbReference>
<evidence type="ECO:0000256" key="6">
    <source>
        <dbReference type="ARBA" id="ARBA00023316"/>
    </source>
</evidence>
<reference evidence="12 13" key="1">
    <citation type="submission" date="2019-08" db="EMBL/GenBank/DDBJ databases">
        <authorList>
            <person name="Dong K."/>
        </authorList>
    </citation>
    <scope>NUCLEOTIDE SEQUENCE [LARGE SCALE GENOMIC DNA]</scope>
    <source>
        <strain evidence="12 13">K-1</strain>
    </source>
</reference>
<dbReference type="PRINTS" id="PR00725">
    <property type="entry name" value="DADACBPTASE1"/>
</dbReference>
<dbReference type="RefSeq" id="WP_147049763.1">
    <property type="nucleotide sequence ID" value="NZ_BKAH01000003.1"/>
</dbReference>
<evidence type="ECO:0000259" key="11">
    <source>
        <dbReference type="Pfam" id="PF00768"/>
    </source>
</evidence>
<feature type="transmembrane region" description="Helical" evidence="10">
    <location>
        <begin position="57"/>
        <end position="79"/>
    </location>
</feature>
<dbReference type="GO" id="GO:0006508">
    <property type="term" value="P:proteolysis"/>
    <property type="evidence" value="ECO:0007669"/>
    <property type="project" value="InterPro"/>
</dbReference>
<evidence type="ECO:0000256" key="4">
    <source>
        <dbReference type="ARBA" id="ARBA00022960"/>
    </source>
</evidence>
<organism evidence="12 13">
    <name type="scientific">Microbacterium saccharophilum</name>
    <dbReference type="NCBI Taxonomy" id="1213358"/>
    <lineage>
        <taxon>Bacteria</taxon>
        <taxon>Bacillati</taxon>
        <taxon>Actinomycetota</taxon>
        <taxon>Actinomycetes</taxon>
        <taxon>Micrococcales</taxon>
        <taxon>Microbacteriaceae</taxon>
        <taxon>Microbacterium</taxon>
    </lineage>
</organism>
<feature type="active site" description="Proton acceptor" evidence="7">
    <location>
        <position position="136"/>
    </location>
</feature>
<evidence type="ECO:0000256" key="9">
    <source>
        <dbReference type="RuleBase" id="RU004016"/>
    </source>
</evidence>
<keyword evidence="12" id="KW-0645">Protease</keyword>
<keyword evidence="6" id="KW-0961">Cell wall biogenesis/degradation</keyword>
<feature type="binding site" evidence="8">
    <location>
        <position position="300"/>
    </location>
    <ligand>
        <name>substrate</name>
    </ligand>
</feature>
<feature type="active site" evidence="7">
    <location>
        <position position="200"/>
    </location>
</feature>
<gene>
    <name evidence="12" type="ORF">FVP74_00410</name>
</gene>
<sequence>MTRPPAPPQRRALEWVDERALAAAPPRMDLRTATAPYAMVSPDLLERRPRRSPFRPGVLVSIGGMLLLVAAYVATTLLWPLHAVPPVITASQISAVSAPLSAPAWPEEGAAAVSVDGIAGTVSSTADPAMMASITKLVTALLVLDQQPLTVGEPGPEYAFTARDRATYREFLSRGESALDVPVGGTLTQYQLLQGMLIGSGGNYAERLARTFWPSDAVFARAARDWLAQHGLSGITVVEPTGIDEGNLAAPAAVLALADRALANPVIAEIVDTESVTLPGAGEVENTNDLLADPAVTGVKTGGLEEYYNLVAAREVVVGETTVRVYATALGQPTDAERDEETARLLETVSAEVAQPAVLPAGTVAGVVTTPWGARAEVVTDEAGAVVLWNGAFAVTEPAFELDAARAAGDSVGRLSFEGPLDRDTVGLRLAGDIEPPSRWWRLTHPLELFGLVD</sequence>
<dbReference type="InterPro" id="IPR001967">
    <property type="entry name" value="Peptidase_S11_N"/>
</dbReference>
<dbReference type="OrthoDB" id="5241551at2"/>